<keyword evidence="2" id="KW-0813">Transport</keyword>
<dbReference type="GO" id="GO:0016491">
    <property type="term" value="F:oxidoreductase activity"/>
    <property type="evidence" value="ECO:0007669"/>
    <property type="project" value="InterPro"/>
</dbReference>
<dbReference type="RefSeq" id="WP_076712544.1">
    <property type="nucleotide sequence ID" value="NZ_MOEN01000006.1"/>
</dbReference>
<proteinExistence type="inferred from homology"/>
<reference evidence="7 8" key="1">
    <citation type="submission" date="2016-10" db="EMBL/GenBank/DDBJ databases">
        <title>Genome sequence of a sulfur-reducing bacterium Desulfurobacterium indicum K6013.</title>
        <authorList>
            <person name="Cao J."/>
            <person name="Shao Z."/>
            <person name="Alain K."/>
            <person name="Jebbar M."/>
        </authorList>
    </citation>
    <scope>NUCLEOTIDE SEQUENCE [LARGE SCALE GENOMIC DNA]</scope>
    <source>
        <strain evidence="7 8">K6013</strain>
    </source>
</reference>
<keyword evidence="8" id="KW-1185">Reference proteome</keyword>
<dbReference type="AlphaFoldDB" id="A0A1R1MMM3"/>
<dbReference type="SUPFAM" id="SSF49367">
    <property type="entry name" value="Superoxide reductase-like"/>
    <property type="match status" value="1"/>
</dbReference>
<evidence type="ECO:0000313" key="7">
    <source>
        <dbReference type="EMBL" id="OMH40934.1"/>
    </source>
</evidence>
<dbReference type="InterPro" id="IPR002742">
    <property type="entry name" value="Desulfoferrodoxin_Fe-bd_dom"/>
</dbReference>
<keyword evidence="5" id="KW-0408">Iron</keyword>
<evidence type="ECO:0000313" key="8">
    <source>
        <dbReference type="Proteomes" id="UP000187408"/>
    </source>
</evidence>
<evidence type="ECO:0000256" key="3">
    <source>
        <dbReference type="ARBA" id="ARBA00022723"/>
    </source>
</evidence>
<dbReference type="Proteomes" id="UP000187408">
    <property type="component" value="Unassembled WGS sequence"/>
</dbReference>
<dbReference type="Gene3D" id="2.60.40.730">
    <property type="entry name" value="SOR catalytic domain"/>
    <property type="match status" value="1"/>
</dbReference>
<organism evidence="7 8">
    <name type="scientific">Desulfurobacterium indicum</name>
    <dbReference type="NCBI Taxonomy" id="1914305"/>
    <lineage>
        <taxon>Bacteria</taxon>
        <taxon>Pseudomonadati</taxon>
        <taxon>Aquificota</taxon>
        <taxon>Aquificia</taxon>
        <taxon>Desulfurobacteriales</taxon>
        <taxon>Desulfurobacteriaceae</taxon>
        <taxon>Desulfurobacterium</taxon>
    </lineage>
</organism>
<dbReference type="Pfam" id="PF01880">
    <property type="entry name" value="Desulfoferrodox"/>
    <property type="match status" value="1"/>
</dbReference>
<name>A0A1R1MMM3_9BACT</name>
<evidence type="ECO:0000256" key="4">
    <source>
        <dbReference type="ARBA" id="ARBA00022982"/>
    </source>
</evidence>
<gene>
    <name evidence="7" type="ORF">BLW93_02505</name>
</gene>
<dbReference type="PANTHER" id="PTHR36541">
    <property type="entry name" value="SUPEROXIDE REDUCTASE-RELATED"/>
    <property type="match status" value="1"/>
</dbReference>
<dbReference type="GO" id="GO:0005506">
    <property type="term" value="F:iron ion binding"/>
    <property type="evidence" value="ECO:0007669"/>
    <property type="project" value="InterPro"/>
</dbReference>
<dbReference type="NCBIfam" id="TIGR00332">
    <property type="entry name" value="neela_ferrous"/>
    <property type="match status" value="1"/>
</dbReference>
<comment type="similarity">
    <text evidence="1">Belongs to the desulfoferrodoxin family.</text>
</comment>
<dbReference type="OrthoDB" id="9814936at2"/>
<accession>A0A1R1MMM3</accession>
<dbReference type="PANTHER" id="PTHR36541:SF1">
    <property type="entry name" value="SUPEROXIDE REDUCTASE-RELATED"/>
    <property type="match status" value="1"/>
</dbReference>
<dbReference type="InterPro" id="IPR036073">
    <property type="entry name" value="Desulfoferrodoxin_Fe-bd_dom_sf"/>
</dbReference>
<sequence>MKVFGPEPEGKRKHTPVIEAPAKVKKGEWFDVKVVVGKDIAHPNTKEHWIQFISLWADNFIVGRATLEPEVAASEVTFKVKLEKDAVLTAQAYCNLHGLWHSEEVKVEVEE</sequence>
<comment type="caution">
    <text evidence="7">The sequence shown here is derived from an EMBL/GenBank/DDBJ whole genome shotgun (WGS) entry which is preliminary data.</text>
</comment>
<dbReference type="STRING" id="1914305.BLW93_02505"/>
<evidence type="ECO:0000259" key="6">
    <source>
        <dbReference type="Pfam" id="PF01880"/>
    </source>
</evidence>
<dbReference type="InterPro" id="IPR051233">
    <property type="entry name" value="Desulfoferrodoxin_SOR"/>
</dbReference>
<evidence type="ECO:0000256" key="5">
    <source>
        <dbReference type="ARBA" id="ARBA00023004"/>
    </source>
</evidence>
<feature type="domain" description="Desulfoferrodoxin ferrous iron-binding" evidence="6">
    <location>
        <begin position="11"/>
        <end position="102"/>
    </location>
</feature>
<evidence type="ECO:0000256" key="1">
    <source>
        <dbReference type="ARBA" id="ARBA00005941"/>
    </source>
</evidence>
<protein>
    <submittedName>
        <fullName evidence="7">Desulfoferrodoxin</fullName>
    </submittedName>
</protein>
<evidence type="ECO:0000256" key="2">
    <source>
        <dbReference type="ARBA" id="ARBA00022448"/>
    </source>
</evidence>
<keyword evidence="4" id="KW-0249">Electron transport</keyword>
<dbReference type="EMBL" id="MOEN01000006">
    <property type="protein sequence ID" value="OMH40934.1"/>
    <property type="molecule type" value="Genomic_DNA"/>
</dbReference>
<keyword evidence="3" id="KW-0479">Metal-binding</keyword>